<dbReference type="InterPro" id="IPR011256">
    <property type="entry name" value="Reg_factor_effector_dom_sf"/>
</dbReference>
<evidence type="ECO:0000313" key="4">
    <source>
        <dbReference type="Proteomes" id="UP000286773"/>
    </source>
</evidence>
<gene>
    <name evidence="3" type="ORF">CBF27_03950</name>
</gene>
<dbReference type="PANTHER" id="PTHR30204">
    <property type="entry name" value="REDOX-CYCLING DRUG-SENSING TRANSCRIPTIONAL ACTIVATOR SOXR"/>
    <property type="match status" value="1"/>
</dbReference>
<accession>A0A430AZ58</accession>
<evidence type="ECO:0000259" key="2">
    <source>
        <dbReference type="PROSITE" id="PS50937"/>
    </source>
</evidence>
<name>A0A430AZ58_9ENTE</name>
<dbReference type="SMART" id="SM00422">
    <property type="entry name" value="HTH_MERR"/>
    <property type="match status" value="1"/>
</dbReference>
<dbReference type="Pfam" id="PF13411">
    <property type="entry name" value="MerR_1"/>
    <property type="match status" value="1"/>
</dbReference>
<dbReference type="EMBL" id="NGKC01000003">
    <property type="protein sequence ID" value="RSU13341.1"/>
    <property type="molecule type" value="Genomic_DNA"/>
</dbReference>
<dbReference type="Gene3D" id="3.20.80.10">
    <property type="entry name" value="Regulatory factor, effector binding domain"/>
    <property type="match status" value="1"/>
</dbReference>
<dbReference type="Gene3D" id="1.10.1660.10">
    <property type="match status" value="1"/>
</dbReference>
<protein>
    <recommendedName>
        <fullName evidence="2">HTH merR-type domain-containing protein</fullName>
    </recommendedName>
</protein>
<dbReference type="InterPro" id="IPR000551">
    <property type="entry name" value="MerR-type_HTH_dom"/>
</dbReference>
<dbReference type="GO" id="GO:0003700">
    <property type="term" value="F:DNA-binding transcription factor activity"/>
    <property type="evidence" value="ECO:0007669"/>
    <property type="project" value="InterPro"/>
</dbReference>
<dbReference type="Pfam" id="PF06445">
    <property type="entry name" value="GyrI-like"/>
    <property type="match status" value="1"/>
</dbReference>
<dbReference type="PROSITE" id="PS50937">
    <property type="entry name" value="HTH_MERR_2"/>
    <property type="match status" value="1"/>
</dbReference>
<dbReference type="SMART" id="SM00871">
    <property type="entry name" value="AraC_E_bind"/>
    <property type="match status" value="1"/>
</dbReference>
<sequence length="274" mass="31096">MFKIGHFSKLSHTSVRMLRYYEQIDLLQPDNIDTDTGYRYYSAGSLKEIGKIKKLQELGFSLSEIKPLMTATHLSEIQSYIAIRRAQLTEELARVTTQAKMLESMQTLVAKNSDSMSYNVVCKELAARDVMSIRRVVPDESHEALLWQELYHASLALQVALAQPPLGITVYHDEEYKDDQIDIEVQSSVAALQQSTEEVVFKHVPPVTVASVTFHGGFEQMPLVMEALAHWVEDNDYQLYGPMFNISHVSPAQDSEPKNWITEACITIKQRGDE</sequence>
<keyword evidence="1" id="KW-0238">DNA-binding</keyword>
<proteinExistence type="predicted"/>
<dbReference type="InterPro" id="IPR047057">
    <property type="entry name" value="MerR_fam"/>
</dbReference>
<dbReference type="SUPFAM" id="SSF46955">
    <property type="entry name" value="Putative DNA-binding domain"/>
    <property type="match status" value="1"/>
</dbReference>
<feature type="domain" description="HTH merR-type" evidence="2">
    <location>
        <begin position="1"/>
        <end position="71"/>
    </location>
</feature>
<dbReference type="AlphaFoldDB" id="A0A430AZ58"/>
<dbReference type="CDD" id="cd01107">
    <property type="entry name" value="HTH_BmrR"/>
    <property type="match status" value="1"/>
</dbReference>
<dbReference type="PANTHER" id="PTHR30204:SF97">
    <property type="entry name" value="MERR FAMILY REGULATORY PROTEIN"/>
    <property type="match status" value="1"/>
</dbReference>
<dbReference type="RefSeq" id="WP_126812647.1">
    <property type="nucleotide sequence ID" value="NZ_NGKC01000003.1"/>
</dbReference>
<dbReference type="InterPro" id="IPR010499">
    <property type="entry name" value="AraC_E-bd"/>
</dbReference>
<dbReference type="SUPFAM" id="SSF55136">
    <property type="entry name" value="Probable bacterial effector-binding domain"/>
    <property type="match status" value="1"/>
</dbReference>
<organism evidence="3 4">
    <name type="scientific">Vagococcus acidifermentans</name>
    <dbReference type="NCBI Taxonomy" id="564710"/>
    <lineage>
        <taxon>Bacteria</taxon>
        <taxon>Bacillati</taxon>
        <taxon>Bacillota</taxon>
        <taxon>Bacilli</taxon>
        <taxon>Lactobacillales</taxon>
        <taxon>Enterococcaceae</taxon>
        <taxon>Vagococcus</taxon>
    </lineage>
</organism>
<dbReference type="GO" id="GO:0003677">
    <property type="term" value="F:DNA binding"/>
    <property type="evidence" value="ECO:0007669"/>
    <property type="project" value="UniProtKB-KW"/>
</dbReference>
<dbReference type="OrthoDB" id="9773308at2"/>
<reference evidence="3 4" key="1">
    <citation type="submission" date="2017-05" db="EMBL/GenBank/DDBJ databases">
        <title>Vagococcus spp. assemblies.</title>
        <authorList>
            <person name="Gulvik C.A."/>
        </authorList>
    </citation>
    <scope>NUCLEOTIDE SEQUENCE [LARGE SCALE GENOMIC DNA]</scope>
    <source>
        <strain evidence="3 4">LMG 24798</strain>
    </source>
</reference>
<dbReference type="InterPro" id="IPR009061">
    <property type="entry name" value="DNA-bd_dom_put_sf"/>
</dbReference>
<dbReference type="Proteomes" id="UP000286773">
    <property type="component" value="Unassembled WGS sequence"/>
</dbReference>
<dbReference type="InterPro" id="IPR029442">
    <property type="entry name" value="GyrI-like"/>
</dbReference>
<comment type="caution">
    <text evidence="3">The sequence shown here is derived from an EMBL/GenBank/DDBJ whole genome shotgun (WGS) entry which is preliminary data.</text>
</comment>
<evidence type="ECO:0000256" key="1">
    <source>
        <dbReference type="ARBA" id="ARBA00023125"/>
    </source>
</evidence>
<evidence type="ECO:0000313" key="3">
    <source>
        <dbReference type="EMBL" id="RSU13341.1"/>
    </source>
</evidence>
<keyword evidence="4" id="KW-1185">Reference proteome</keyword>